<evidence type="ECO:0000313" key="2">
    <source>
        <dbReference type="EMBL" id="PWN25294.1"/>
    </source>
</evidence>
<organism evidence="2 3">
    <name type="scientific">Jaminaea rosea</name>
    <dbReference type="NCBI Taxonomy" id="1569628"/>
    <lineage>
        <taxon>Eukaryota</taxon>
        <taxon>Fungi</taxon>
        <taxon>Dikarya</taxon>
        <taxon>Basidiomycota</taxon>
        <taxon>Ustilaginomycotina</taxon>
        <taxon>Exobasidiomycetes</taxon>
        <taxon>Microstromatales</taxon>
        <taxon>Microstromatales incertae sedis</taxon>
        <taxon>Jaminaea</taxon>
    </lineage>
</organism>
<reference evidence="2 3" key="1">
    <citation type="journal article" date="2018" name="Mol. Biol. Evol.">
        <title>Broad Genomic Sampling Reveals a Smut Pathogenic Ancestry of the Fungal Clade Ustilaginomycotina.</title>
        <authorList>
            <person name="Kijpornyongpan T."/>
            <person name="Mondo S.J."/>
            <person name="Barry K."/>
            <person name="Sandor L."/>
            <person name="Lee J."/>
            <person name="Lipzen A."/>
            <person name="Pangilinan J."/>
            <person name="LaButti K."/>
            <person name="Hainaut M."/>
            <person name="Henrissat B."/>
            <person name="Grigoriev I.V."/>
            <person name="Spatafora J.W."/>
            <person name="Aime M.C."/>
        </authorList>
    </citation>
    <scope>NUCLEOTIDE SEQUENCE [LARGE SCALE GENOMIC DNA]</scope>
    <source>
        <strain evidence="2 3">MCA 5214</strain>
    </source>
</reference>
<protein>
    <submittedName>
        <fullName evidence="2">Uncharacterized protein</fullName>
    </submittedName>
</protein>
<dbReference type="EMBL" id="KZ819676">
    <property type="protein sequence ID" value="PWN25294.1"/>
    <property type="molecule type" value="Genomic_DNA"/>
</dbReference>
<gene>
    <name evidence="2" type="ORF">BDZ90DRAFT_72300</name>
</gene>
<sequence length="156" mass="17527">MRYSRLSAVRETAARAARRRQRHVKLIASKTGETRAQTPRDAAIEQLAALITSTWNSIPGEQCRRRNRQILVAEQGSTWLNVAHDGSTLGKRLHTDRAPHSHAPAKHTDQHPMRQRDDAKMRADVKLTHIDAHGIPHCSLLLARRSRQVDSSARGS</sequence>
<dbReference type="GeneID" id="37031628"/>
<dbReference type="AlphaFoldDB" id="A0A316UK34"/>
<feature type="compositionally biased region" description="Basic and acidic residues" evidence="1">
    <location>
        <begin position="106"/>
        <end position="117"/>
    </location>
</feature>
<name>A0A316UK34_9BASI</name>
<feature type="region of interest" description="Disordered" evidence="1">
    <location>
        <begin position="93"/>
        <end position="117"/>
    </location>
</feature>
<proteinExistence type="predicted"/>
<keyword evidence="3" id="KW-1185">Reference proteome</keyword>
<evidence type="ECO:0000313" key="3">
    <source>
        <dbReference type="Proteomes" id="UP000245884"/>
    </source>
</evidence>
<dbReference type="RefSeq" id="XP_025359906.1">
    <property type="nucleotide sequence ID" value="XM_025509805.1"/>
</dbReference>
<dbReference type="Proteomes" id="UP000245884">
    <property type="component" value="Unassembled WGS sequence"/>
</dbReference>
<accession>A0A316UK34</accession>
<evidence type="ECO:0000256" key="1">
    <source>
        <dbReference type="SAM" id="MobiDB-lite"/>
    </source>
</evidence>